<dbReference type="Proteomes" id="UP001328107">
    <property type="component" value="Unassembled WGS sequence"/>
</dbReference>
<protein>
    <recommendedName>
        <fullName evidence="1">Protein kinase domain-containing protein</fullName>
    </recommendedName>
</protein>
<accession>A0AAN5I292</accession>
<dbReference type="AlphaFoldDB" id="A0AAN5I292"/>
<keyword evidence="3" id="KW-1185">Reference proteome</keyword>
<organism evidence="2 3">
    <name type="scientific">Pristionchus mayeri</name>
    <dbReference type="NCBI Taxonomy" id="1317129"/>
    <lineage>
        <taxon>Eukaryota</taxon>
        <taxon>Metazoa</taxon>
        <taxon>Ecdysozoa</taxon>
        <taxon>Nematoda</taxon>
        <taxon>Chromadorea</taxon>
        <taxon>Rhabditida</taxon>
        <taxon>Rhabditina</taxon>
        <taxon>Diplogasteromorpha</taxon>
        <taxon>Diplogasteroidea</taxon>
        <taxon>Neodiplogasteridae</taxon>
        <taxon>Pristionchus</taxon>
    </lineage>
</organism>
<dbReference type="InterPro" id="IPR000719">
    <property type="entry name" value="Prot_kinase_dom"/>
</dbReference>
<dbReference type="InterPro" id="IPR050122">
    <property type="entry name" value="RTK"/>
</dbReference>
<dbReference type="GO" id="GO:0043235">
    <property type="term" value="C:receptor complex"/>
    <property type="evidence" value="ECO:0007669"/>
    <property type="project" value="TreeGrafter"/>
</dbReference>
<dbReference type="EMBL" id="BTRK01000004">
    <property type="protein sequence ID" value="GMR49302.1"/>
    <property type="molecule type" value="Genomic_DNA"/>
</dbReference>
<evidence type="ECO:0000259" key="1">
    <source>
        <dbReference type="PROSITE" id="PS50011"/>
    </source>
</evidence>
<comment type="caution">
    <text evidence="2">The sequence shown here is derived from an EMBL/GenBank/DDBJ whole genome shotgun (WGS) entry which is preliminary data.</text>
</comment>
<evidence type="ECO:0000313" key="2">
    <source>
        <dbReference type="EMBL" id="GMR49302.1"/>
    </source>
</evidence>
<dbReference type="PROSITE" id="PS50011">
    <property type="entry name" value="PROTEIN_KINASE_DOM"/>
    <property type="match status" value="1"/>
</dbReference>
<dbReference type="SMART" id="SM00219">
    <property type="entry name" value="TyrKc"/>
    <property type="match status" value="1"/>
</dbReference>
<dbReference type="PRINTS" id="PR00109">
    <property type="entry name" value="TYRKINASE"/>
</dbReference>
<gene>
    <name evidence="2" type="ORF">PMAYCL1PPCAC_19497</name>
</gene>
<dbReference type="InterPro" id="IPR011009">
    <property type="entry name" value="Kinase-like_dom_sf"/>
</dbReference>
<dbReference type="GO" id="GO:0005886">
    <property type="term" value="C:plasma membrane"/>
    <property type="evidence" value="ECO:0007669"/>
    <property type="project" value="TreeGrafter"/>
</dbReference>
<dbReference type="Gene3D" id="1.10.510.10">
    <property type="entry name" value="Transferase(Phosphotransferase) domain 1"/>
    <property type="match status" value="1"/>
</dbReference>
<dbReference type="PANTHER" id="PTHR24416:SF583">
    <property type="entry name" value="RECEPTOR PROTEIN-TYROSINE KINASE"/>
    <property type="match status" value="1"/>
</dbReference>
<dbReference type="Pfam" id="PF07714">
    <property type="entry name" value="PK_Tyr_Ser-Thr"/>
    <property type="match status" value="1"/>
</dbReference>
<proteinExistence type="predicted"/>
<dbReference type="GO" id="GO:0005524">
    <property type="term" value="F:ATP binding"/>
    <property type="evidence" value="ECO:0007669"/>
    <property type="project" value="InterPro"/>
</dbReference>
<name>A0AAN5I292_9BILA</name>
<dbReference type="GO" id="GO:0007169">
    <property type="term" value="P:cell surface receptor protein tyrosine kinase signaling pathway"/>
    <property type="evidence" value="ECO:0007669"/>
    <property type="project" value="TreeGrafter"/>
</dbReference>
<feature type="domain" description="Protein kinase" evidence="1">
    <location>
        <begin position="1"/>
        <end position="90"/>
    </location>
</feature>
<reference evidence="3" key="1">
    <citation type="submission" date="2022-10" db="EMBL/GenBank/DDBJ databases">
        <title>Genome assembly of Pristionchus species.</title>
        <authorList>
            <person name="Yoshida K."/>
            <person name="Sommer R.J."/>
        </authorList>
    </citation>
    <scope>NUCLEOTIDE SEQUENCE [LARGE SCALE GENOMIC DNA]</scope>
    <source>
        <strain evidence="3">RS5460</strain>
    </source>
</reference>
<dbReference type="InterPro" id="IPR001245">
    <property type="entry name" value="Ser-Thr/Tyr_kinase_cat_dom"/>
</dbReference>
<dbReference type="InterPro" id="IPR020635">
    <property type="entry name" value="Tyr_kinase_cat_dom"/>
</dbReference>
<evidence type="ECO:0000313" key="3">
    <source>
        <dbReference type="Proteomes" id="UP001328107"/>
    </source>
</evidence>
<dbReference type="PANTHER" id="PTHR24416">
    <property type="entry name" value="TYROSINE-PROTEIN KINASE RECEPTOR"/>
    <property type="match status" value="1"/>
</dbReference>
<dbReference type="SUPFAM" id="SSF56112">
    <property type="entry name" value="Protein kinase-like (PK-like)"/>
    <property type="match status" value="1"/>
</dbReference>
<sequence length="102" mass="11647">MSPESIEKFSFSTATDIWSFGILLFEIVTLGGSPYTGWPTAELLTRLKRGERMEKPENCSDKLFEMISSCWSDLPSDRPPFGEMRVHLGILLEDACQDDYDY</sequence>
<dbReference type="GO" id="GO:0004714">
    <property type="term" value="F:transmembrane receptor protein tyrosine kinase activity"/>
    <property type="evidence" value="ECO:0007669"/>
    <property type="project" value="TreeGrafter"/>
</dbReference>